<proteinExistence type="predicted"/>
<name>A0AB34P807_9XANT</name>
<comment type="caution">
    <text evidence="2">The sequence shown here is derived from an EMBL/GenBank/DDBJ whole genome shotgun (WGS) entry which is preliminary data.</text>
</comment>
<evidence type="ECO:0000256" key="1">
    <source>
        <dbReference type="SAM" id="Phobius"/>
    </source>
</evidence>
<evidence type="ECO:0000313" key="3">
    <source>
        <dbReference type="Proteomes" id="UP000029879"/>
    </source>
</evidence>
<dbReference type="AlphaFoldDB" id="A0AB34P807"/>
<dbReference type="Proteomes" id="UP000029879">
    <property type="component" value="Unassembled WGS sequence"/>
</dbReference>
<protein>
    <submittedName>
        <fullName evidence="2">Uncharacterized protein</fullName>
    </submittedName>
</protein>
<keyword evidence="1" id="KW-0812">Transmembrane</keyword>
<feature type="transmembrane region" description="Helical" evidence="1">
    <location>
        <begin position="32"/>
        <end position="50"/>
    </location>
</feature>
<evidence type="ECO:0000313" key="2">
    <source>
        <dbReference type="EMBL" id="KGK57511.1"/>
    </source>
</evidence>
<accession>A0AB34P807</accession>
<keyword evidence="1" id="KW-1133">Transmembrane helix</keyword>
<dbReference type="EMBL" id="JRQI01000040">
    <property type="protein sequence ID" value="KGK57511.1"/>
    <property type="molecule type" value="Genomic_DNA"/>
</dbReference>
<organism evidence="2 3">
    <name type="scientific">Xanthomonas cannabis pv. phaseoli</name>
    <dbReference type="NCBI Taxonomy" id="1885902"/>
    <lineage>
        <taxon>Bacteria</taxon>
        <taxon>Pseudomonadati</taxon>
        <taxon>Pseudomonadota</taxon>
        <taxon>Gammaproteobacteria</taxon>
        <taxon>Lysobacterales</taxon>
        <taxon>Lysobacteraceae</taxon>
        <taxon>Xanthomonas</taxon>
    </lineage>
</organism>
<reference evidence="2 3" key="1">
    <citation type="submission" date="2014-10" db="EMBL/GenBank/DDBJ databases">
        <title>Genome sequence of a Xanthomonas strain that is pathogenic on beans.</title>
        <authorList>
            <person name="Aritua V."/>
            <person name="Sapp M."/>
            <person name="Harrison J."/>
            <person name="Smith J."/>
            <person name="Studholme D."/>
        </authorList>
    </citation>
    <scope>NUCLEOTIDE SEQUENCE [LARGE SCALE GENOMIC DNA]</scope>
    <source>
        <strain evidence="2 3">Nyagatare</strain>
    </source>
</reference>
<keyword evidence="1" id="KW-0472">Membrane</keyword>
<sequence>MQRDAAALSRSHVVQVRALPLRLSATRRSQRAAFYAGAMRLVFLIHAAPFTPPMPSALPECRPLVAAMAGEPELDA</sequence>
<gene>
    <name evidence="2" type="ORF">NC00_12305</name>
</gene>